<dbReference type="InterPro" id="IPR016181">
    <property type="entry name" value="Acyl_CoA_acyltransferase"/>
</dbReference>
<dbReference type="OrthoDB" id="1120967at2"/>
<comment type="caution">
    <text evidence="2">The sequence shown here is derived from an EMBL/GenBank/DDBJ whole genome shotgun (WGS) entry which is preliminary data.</text>
</comment>
<dbReference type="GO" id="GO:0016740">
    <property type="term" value="F:transferase activity"/>
    <property type="evidence" value="ECO:0007669"/>
    <property type="project" value="UniProtKB-KW"/>
</dbReference>
<evidence type="ECO:0000313" key="2">
    <source>
        <dbReference type="EMBL" id="TCO06841.1"/>
    </source>
</evidence>
<name>A0A4R2GFW5_9BACT</name>
<dbReference type="InterPro" id="IPR038740">
    <property type="entry name" value="BioF2-like_GNAT_dom"/>
</dbReference>
<dbReference type="Gene3D" id="3.40.630.30">
    <property type="match status" value="1"/>
</dbReference>
<accession>A0A4R2GFW5</accession>
<dbReference type="AlphaFoldDB" id="A0A4R2GFW5"/>
<evidence type="ECO:0000259" key="1">
    <source>
        <dbReference type="Pfam" id="PF13480"/>
    </source>
</evidence>
<sequence length="353" mass="40037">MEYNREQLPNQIIVQFVDDTQWSSDLNSFRYSLFLSPEWVNSVCNKSVRPVFLNFLMDDTIVAKLSGILINGGKIKGVQLYCYASPALKSDDEKLYNSVHLALLEFAKHERIARIVLGSYDQQHTMECNTAGFFKTRRFEYVVNLNNGENLHFSKGFKKNVKKALNAGVKISSSNSLEVLEKLFELLENTRQVRIQKYGNDYNPFYLQLMNKGSITRLVQSKAGMLHYVVDENEEIHCVVLNIEQDGRVYGLLMGSDDFAYQNGLSSLVDHSFIEKFKNEGFKYYNPGGGTGDDGNAGIEKYKSSMGAEKIELSGSTTNFLIYPQKFLNPLLNLGRKLPASDKGVIGFLKRFI</sequence>
<gene>
    <name evidence="2" type="ORF">EV194_11265</name>
</gene>
<proteinExistence type="predicted"/>
<dbReference type="Proteomes" id="UP000295221">
    <property type="component" value="Unassembled WGS sequence"/>
</dbReference>
<dbReference type="SUPFAM" id="SSF55729">
    <property type="entry name" value="Acyl-CoA N-acyltransferases (Nat)"/>
    <property type="match status" value="1"/>
</dbReference>
<organism evidence="2 3">
    <name type="scientific">Natronoflexus pectinivorans</name>
    <dbReference type="NCBI Taxonomy" id="682526"/>
    <lineage>
        <taxon>Bacteria</taxon>
        <taxon>Pseudomonadati</taxon>
        <taxon>Bacteroidota</taxon>
        <taxon>Bacteroidia</taxon>
        <taxon>Marinilabiliales</taxon>
        <taxon>Marinilabiliaceae</taxon>
        <taxon>Natronoflexus</taxon>
    </lineage>
</organism>
<keyword evidence="3" id="KW-1185">Reference proteome</keyword>
<reference evidence="2 3" key="1">
    <citation type="submission" date="2019-03" db="EMBL/GenBank/DDBJ databases">
        <title>Genomic Encyclopedia of Type Strains, Phase IV (KMG-IV): sequencing the most valuable type-strain genomes for metagenomic binning, comparative biology and taxonomic classification.</title>
        <authorList>
            <person name="Goeker M."/>
        </authorList>
    </citation>
    <scope>NUCLEOTIDE SEQUENCE [LARGE SCALE GENOMIC DNA]</scope>
    <source>
        <strain evidence="2 3">DSM 24179</strain>
    </source>
</reference>
<feature type="domain" description="BioF2-like acetyltransferase" evidence="1">
    <location>
        <begin position="156"/>
        <end position="291"/>
    </location>
</feature>
<protein>
    <submittedName>
        <fullName evidence="2">Acetyltransferase (GNAT) family protein</fullName>
    </submittedName>
</protein>
<dbReference type="EMBL" id="SLWK01000012">
    <property type="protein sequence ID" value="TCO06841.1"/>
    <property type="molecule type" value="Genomic_DNA"/>
</dbReference>
<evidence type="ECO:0000313" key="3">
    <source>
        <dbReference type="Proteomes" id="UP000295221"/>
    </source>
</evidence>
<keyword evidence="2" id="KW-0808">Transferase</keyword>
<dbReference type="RefSeq" id="WP_132434635.1">
    <property type="nucleotide sequence ID" value="NZ_SLWK01000012.1"/>
</dbReference>
<dbReference type="Pfam" id="PF13480">
    <property type="entry name" value="Acetyltransf_6"/>
    <property type="match status" value="1"/>
</dbReference>